<accession>A0AAV0B5T7</accession>
<evidence type="ECO:0000256" key="1">
    <source>
        <dbReference type="ARBA" id="ARBA00023604"/>
    </source>
</evidence>
<dbReference type="Proteomes" id="UP001153365">
    <property type="component" value="Unassembled WGS sequence"/>
</dbReference>
<evidence type="ECO:0000313" key="2">
    <source>
        <dbReference type="EMBL" id="CAH7682274.1"/>
    </source>
</evidence>
<keyword evidence="3" id="KW-1185">Reference proteome</keyword>
<proteinExistence type="inferred from homology"/>
<sequence length="314" mass="36338">MRIYFKQLLFLKTFAPKIAGKNKVISLAPTNTRATIHYSKYGPNKFFDCTTSKGTIAYDKYLTESIDLHSVTIRDLRGSLEQPELFKDGFTFLKDKVEGLEHCKEYDDYAKLLRPAAEKLVKEKIGAATTVAFGLRRRFKVNRSPTEQDQSAPVPRVHSDWSPEGAEKILKDIADSKLQLPQSENLETFKKLYGEPGSRLLIINVWRPLKNVYRDPLAICNWRSAQPKKNALKVDFFSPTRRGCLQWLHIKEHQWFYHSEQTPDTPVMFLQYDSKINGHYTIPHTSFSDPKYPKDLPPRESFEIRVAAILRDQN</sequence>
<protein>
    <submittedName>
        <fullName evidence="2">Uncharacterized protein</fullName>
    </submittedName>
</protein>
<comment type="similarity">
    <text evidence="1">Belongs to the asaB hydroxylase/desaturase family.</text>
</comment>
<organism evidence="2 3">
    <name type="scientific">Phakopsora pachyrhizi</name>
    <name type="common">Asian soybean rust disease fungus</name>
    <dbReference type="NCBI Taxonomy" id="170000"/>
    <lineage>
        <taxon>Eukaryota</taxon>
        <taxon>Fungi</taxon>
        <taxon>Dikarya</taxon>
        <taxon>Basidiomycota</taxon>
        <taxon>Pucciniomycotina</taxon>
        <taxon>Pucciniomycetes</taxon>
        <taxon>Pucciniales</taxon>
        <taxon>Phakopsoraceae</taxon>
        <taxon>Phakopsora</taxon>
    </lineage>
</organism>
<comment type="caution">
    <text evidence="2">The sequence shown here is derived from an EMBL/GenBank/DDBJ whole genome shotgun (WGS) entry which is preliminary data.</text>
</comment>
<name>A0AAV0B5T7_PHAPC</name>
<dbReference type="NCBIfam" id="NF041278">
    <property type="entry name" value="CmcJ_NvfI_EfuI"/>
    <property type="match status" value="1"/>
</dbReference>
<dbReference type="GO" id="GO:0016491">
    <property type="term" value="F:oxidoreductase activity"/>
    <property type="evidence" value="ECO:0007669"/>
    <property type="project" value="InterPro"/>
</dbReference>
<dbReference type="AlphaFoldDB" id="A0AAV0B5T7"/>
<dbReference type="PANTHER" id="PTHR34598:SF3">
    <property type="entry name" value="OXIDOREDUCTASE AN1597"/>
    <property type="match status" value="1"/>
</dbReference>
<reference evidence="2" key="1">
    <citation type="submission" date="2022-06" db="EMBL/GenBank/DDBJ databases">
        <authorList>
            <consortium name="SYNGENTA / RWTH Aachen University"/>
        </authorList>
    </citation>
    <scope>NUCLEOTIDE SEQUENCE</scope>
</reference>
<evidence type="ECO:0000313" key="3">
    <source>
        <dbReference type="Proteomes" id="UP001153365"/>
    </source>
</evidence>
<dbReference type="PANTHER" id="PTHR34598">
    <property type="entry name" value="BLL6449 PROTEIN"/>
    <property type="match status" value="1"/>
</dbReference>
<gene>
    <name evidence="2" type="ORF">PPACK8108_LOCUS15101</name>
</gene>
<dbReference type="InterPro" id="IPR044053">
    <property type="entry name" value="AsaB-like"/>
</dbReference>
<dbReference type="EMBL" id="CALTRL010003986">
    <property type="protein sequence ID" value="CAH7682274.1"/>
    <property type="molecule type" value="Genomic_DNA"/>
</dbReference>